<comment type="caution">
    <text evidence="2">The sequence shown here is derived from an EMBL/GenBank/DDBJ whole genome shotgun (WGS) entry which is preliminary data.</text>
</comment>
<evidence type="ECO:0000313" key="2">
    <source>
        <dbReference type="EMBL" id="NIZ62461.1"/>
    </source>
</evidence>
<accession>A0ABX0WDY7</accession>
<keyword evidence="3" id="KW-1185">Reference proteome</keyword>
<proteinExistence type="predicted"/>
<evidence type="ECO:0000259" key="1">
    <source>
        <dbReference type="SMART" id="SM00287"/>
    </source>
</evidence>
<gene>
    <name evidence="2" type="ORF">DL239_15930</name>
</gene>
<name>A0ABX0WDY7_9RHOB</name>
<dbReference type="Proteomes" id="UP001429564">
    <property type="component" value="Unassembled WGS sequence"/>
</dbReference>
<sequence>MSRFVMVSFMFMGWAFYEVSGGADFAPPERPTAIDVAKMPPIADQHVTAASLVTKPVIQPEQTPVLQPSIPHAAAALPDRPKADPDLRSRVVLSQIAAVGETTFGFGIQTSTTPSNDTSVQLASLSGGLTSLADNKIVSDTPAEPITPLIPAADLRHVTASRVNMRDGPGTLHPVVSKLNRNAAVEVLGDSGTGWLRLRVVDGEQVGWIAASLISHKRP</sequence>
<dbReference type="RefSeq" id="WP_167685087.1">
    <property type="nucleotide sequence ID" value="NZ_QHLQ01000018.1"/>
</dbReference>
<dbReference type="Gene3D" id="2.30.30.40">
    <property type="entry name" value="SH3 Domains"/>
    <property type="match status" value="1"/>
</dbReference>
<organism evidence="2 3">
    <name type="scientific">Parasedimentitalea denitrificans</name>
    <dbReference type="NCBI Taxonomy" id="2211118"/>
    <lineage>
        <taxon>Bacteria</taxon>
        <taxon>Pseudomonadati</taxon>
        <taxon>Pseudomonadota</taxon>
        <taxon>Alphaproteobacteria</taxon>
        <taxon>Rhodobacterales</taxon>
        <taxon>Paracoccaceae</taxon>
        <taxon>Parasedimentitalea</taxon>
    </lineage>
</organism>
<protein>
    <submittedName>
        <fullName evidence="2">SH3 domain-containing protein</fullName>
    </submittedName>
</protein>
<evidence type="ECO:0000313" key="3">
    <source>
        <dbReference type="Proteomes" id="UP001429564"/>
    </source>
</evidence>
<reference evidence="2 3" key="1">
    <citation type="submission" date="2018-05" db="EMBL/GenBank/DDBJ databases">
        <authorList>
            <person name="Zhang Y.-J."/>
        </authorList>
    </citation>
    <scope>NUCLEOTIDE SEQUENCE [LARGE SCALE GENOMIC DNA]</scope>
    <source>
        <strain evidence="2 3">CY04</strain>
    </source>
</reference>
<dbReference type="EMBL" id="QHLQ01000018">
    <property type="protein sequence ID" value="NIZ62461.1"/>
    <property type="molecule type" value="Genomic_DNA"/>
</dbReference>
<dbReference type="InterPro" id="IPR003646">
    <property type="entry name" value="SH3-like_bac-type"/>
</dbReference>
<dbReference type="SMART" id="SM00287">
    <property type="entry name" value="SH3b"/>
    <property type="match status" value="1"/>
</dbReference>
<dbReference type="Pfam" id="PF08239">
    <property type="entry name" value="SH3_3"/>
    <property type="match status" value="1"/>
</dbReference>
<feature type="domain" description="SH3b" evidence="1">
    <location>
        <begin position="153"/>
        <end position="218"/>
    </location>
</feature>